<evidence type="ECO:0000313" key="1">
    <source>
        <dbReference type="EMBL" id="KAJ1897189.1"/>
    </source>
</evidence>
<keyword evidence="2" id="KW-1185">Reference proteome</keyword>
<proteinExistence type="predicted"/>
<protein>
    <submittedName>
        <fullName evidence="1">Uncharacterized protein</fullName>
    </submittedName>
</protein>
<reference evidence="1" key="1">
    <citation type="submission" date="2022-07" db="EMBL/GenBank/DDBJ databases">
        <title>Phylogenomic reconstructions and comparative analyses of Kickxellomycotina fungi.</title>
        <authorList>
            <person name="Reynolds N.K."/>
            <person name="Stajich J.E."/>
            <person name="Barry K."/>
            <person name="Grigoriev I.V."/>
            <person name="Crous P."/>
            <person name="Smith M.E."/>
        </authorList>
    </citation>
    <scope>NUCLEOTIDE SEQUENCE</scope>
    <source>
        <strain evidence="1">Benny 63K</strain>
    </source>
</reference>
<sequence length="318" mass="34803">MDKDKFRGLLQTFEQLSIKPELDADYEPDVSTPCTPTLASRRLPSLHTAEPTSSDIDRFLDIVKDNGTSFPELESTHPPPDNLPFQPSAILKSTTEEYVGESGMRIQQQLLTASRFRLTAGVAARIYFQLNGMAADRTITKAVRARVATLEDDLISVCSANLIEAGQLEKRALEDHAESLKREGILDATSPSAAASSAVSAMRNGKTEPFEAYSGIGGLVNEPVVEVAPKAAPKDVALGARISEYANAWLGFCTDPWVISTVTHGLLFDFSAEPEYNTMPDPEYSANESAAIEKVIRWDLGDKVIEEIPYRPELFVSH</sequence>
<feature type="non-terminal residue" evidence="1">
    <location>
        <position position="318"/>
    </location>
</feature>
<evidence type="ECO:0000313" key="2">
    <source>
        <dbReference type="Proteomes" id="UP001150581"/>
    </source>
</evidence>
<comment type="caution">
    <text evidence="1">The sequence shown here is derived from an EMBL/GenBank/DDBJ whole genome shotgun (WGS) entry which is preliminary data.</text>
</comment>
<gene>
    <name evidence="1" type="ORF">LPJ66_003532</name>
</gene>
<name>A0ACC1IK49_9FUNG</name>
<organism evidence="1 2">
    <name type="scientific">Kickxella alabastrina</name>
    <dbReference type="NCBI Taxonomy" id="61397"/>
    <lineage>
        <taxon>Eukaryota</taxon>
        <taxon>Fungi</taxon>
        <taxon>Fungi incertae sedis</taxon>
        <taxon>Zoopagomycota</taxon>
        <taxon>Kickxellomycotina</taxon>
        <taxon>Kickxellomycetes</taxon>
        <taxon>Kickxellales</taxon>
        <taxon>Kickxellaceae</taxon>
        <taxon>Kickxella</taxon>
    </lineage>
</organism>
<dbReference type="EMBL" id="JANBPG010000358">
    <property type="protein sequence ID" value="KAJ1897189.1"/>
    <property type="molecule type" value="Genomic_DNA"/>
</dbReference>
<dbReference type="Proteomes" id="UP001150581">
    <property type="component" value="Unassembled WGS sequence"/>
</dbReference>
<accession>A0ACC1IK49</accession>